<dbReference type="Proteomes" id="UP000250043">
    <property type="component" value="Unassembled WGS sequence"/>
</dbReference>
<keyword evidence="3" id="KW-1185">Reference proteome</keyword>
<organism evidence="2 3">
    <name type="scientific">Obba rivulosa</name>
    <dbReference type="NCBI Taxonomy" id="1052685"/>
    <lineage>
        <taxon>Eukaryota</taxon>
        <taxon>Fungi</taxon>
        <taxon>Dikarya</taxon>
        <taxon>Basidiomycota</taxon>
        <taxon>Agaricomycotina</taxon>
        <taxon>Agaricomycetes</taxon>
        <taxon>Polyporales</taxon>
        <taxon>Gelatoporiaceae</taxon>
        <taxon>Obba</taxon>
    </lineage>
</organism>
<reference evidence="2 3" key="1">
    <citation type="submission" date="2016-07" db="EMBL/GenBank/DDBJ databases">
        <title>Draft genome of the white-rot fungus Obba rivulosa 3A-2.</title>
        <authorList>
            <consortium name="DOE Joint Genome Institute"/>
            <person name="Miettinen O."/>
            <person name="Riley R."/>
            <person name="Acob R."/>
            <person name="Barry K."/>
            <person name="Cullen D."/>
            <person name="De Vries R."/>
            <person name="Hainaut M."/>
            <person name="Hatakka A."/>
            <person name="Henrissat B."/>
            <person name="Hilden K."/>
            <person name="Kuo R."/>
            <person name="Labutti K."/>
            <person name="Lipzen A."/>
            <person name="Makela M.R."/>
            <person name="Sandor L."/>
            <person name="Spatafora J.W."/>
            <person name="Grigoriev I.V."/>
            <person name="Hibbett D.S."/>
        </authorList>
    </citation>
    <scope>NUCLEOTIDE SEQUENCE [LARGE SCALE GENOMIC DNA]</scope>
    <source>
        <strain evidence="2 3">3A-2</strain>
    </source>
</reference>
<evidence type="ECO:0000256" key="1">
    <source>
        <dbReference type="SAM" id="MobiDB-lite"/>
    </source>
</evidence>
<gene>
    <name evidence="2" type="ORF">OBBRIDRAFT_467687</name>
</gene>
<name>A0A8E2DL85_9APHY</name>
<dbReference type="EMBL" id="KV722372">
    <property type="protein sequence ID" value="OCH92275.1"/>
    <property type="molecule type" value="Genomic_DNA"/>
</dbReference>
<proteinExistence type="predicted"/>
<evidence type="ECO:0000313" key="2">
    <source>
        <dbReference type="EMBL" id="OCH92275.1"/>
    </source>
</evidence>
<dbReference type="AlphaFoldDB" id="A0A8E2DL85"/>
<accession>A0A8E2DL85</accession>
<protein>
    <submittedName>
        <fullName evidence="2">Uncharacterized protein</fullName>
    </submittedName>
</protein>
<feature type="region of interest" description="Disordered" evidence="1">
    <location>
        <begin position="1"/>
        <end position="43"/>
    </location>
</feature>
<sequence length="182" mass="20017">MLLDPKVDSPQRPCAGLRVGGEAGAPGRRIRSRATRSASRSDPDRCITAILPSSHDGVRRRSVPHRFSIGQRAAHTSARKMLRLGMVSLAHSELALWTYLPTDDGISRWTVNCDGRNVGINHNRQCCAVGVSANDCRPLLSASKNDLTCDIVMRLGHRCQPGLMCLRGLLVRTYHISQMFGF</sequence>
<evidence type="ECO:0000313" key="3">
    <source>
        <dbReference type="Proteomes" id="UP000250043"/>
    </source>
</evidence>